<accession>A0A8H4NT85</accession>
<name>A0A8H4NT85_9HYPO</name>
<protein>
    <submittedName>
        <fullName evidence="2">Uncharacterized protein</fullName>
    </submittedName>
</protein>
<dbReference type="Proteomes" id="UP000605986">
    <property type="component" value="Unassembled WGS sequence"/>
</dbReference>
<comment type="caution">
    <text evidence="2">The sequence shown here is derived from an EMBL/GenBank/DDBJ whole genome shotgun (WGS) entry which is preliminary data.</text>
</comment>
<proteinExistence type="predicted"/>
<evidence type="ECO:0000313" key="2">
    <source>
        <dbReference type="EMBL" id="KAF4444408.1"/>
    </source>
</evidence>
<feature type="compositionally biased region" description="Acidic residues" evidence="1">
    <location>
        <begin position="17"/>
        <end position="39"/>
    </location>
</feature>
<dbReference type="EMBL" id="JAADJG010000551">
    <property type="protein sequence ID" value="KAF4444408.1"/>
    <property type="molecule type" value="Genomic_DNA"/>
</dbReference>
<feature type="region of interest" description="Disordered" evidence="1">
    <location>
        <begin position="16"/>
        <end position="78"/>
    </location>
</feature>
<reference evidence="2" key="1">
    <citation type="submission" date="2020-01" db="EMBL/GenBank/DDBJ databases">
        <title>Identification and distribution of gene clusters putatively required for synthesis of sphingolipid metabolism inhibitors in phylogenetically diverse species of the filamentous fungus Fusarium.</title>
        <authorList>
            <person name="Kim H.-S."/>
            <person name="Busman M."/>
            <person name="Brown D.W."/>
            <person name="Divon H."/>
            <person name="Uhlig S."/>
            <person name="Proctor R.H."/>
        </authorList>
    </citation>
    <scope>NUCLEOTIDE SEQUENCE</scope>
    <source>
        <strain evidence="2">NRRL 53441</strain>
    </source>
</reference>
<feature type="compositionally biased region" description="Basic and acidic residues" evidence="1">
    <location>
        <begin position="65"/>
        <end position="75"/>
    </location>
</feature>
<feature type="compositionally biased region" description="Polar residues" evidence="1">
    <location>
        <begin position="42"/>
        <end position="54"/>
    </location>
</feature>
<evidence type="ECO:0000313" key="3">
    <source>
        <dbReference type="Proteomes" id="UP000605986"/>
    </source>
</evidence>
<sequence>MAEFLLPLLDAIPEAAPELEEDGLEGGLDGADDGADDGTETYSLSDESDTYSLPSGSDDGSDGGGDNKGKGDQPKKKVPVFDMTASGTKAGAQAANKAILQGLVSFGQWAAEQAAQQALFLAGMKATEAFFHALAGSNTDPIMSSMLSNMQDTSQFATLLHSVVSDWSTWSTANFKNRESYGKVKVSTTEIYAYDILQYNIGALTTMLNKKVAPALATFKTSKTSDDLHALGSALWYYGMQVQNQAKSISSNMKEMEAGGLKSHKKEVVGAVIGYKPYLPPPTN</sequence>
<evidence type="ECO:0000256" key="1">
    <source>
        <dbReference type="SAM" id="MobiDB-lite"/>
    </source>
</evidence>
<organism evidence="2 3">
    <name type="scientific">Fusarium austroafricanum</name>
    <dbReference type="NCBI Taxonomy" id="2364996"/>
    <lineage>
        <taxon>Eukaryota</taxon>
        <taxon>Fungi</taxon>
        <taxon>Dikarya</taxon>
        <taxon>Ascomycota</taxon>
        <taxon>Pezizomycotina</taxon>
        <taxon>Sordariomycetes</taxon>
        <taxon>Hypocreomycetidae</taxon>
        <taxon>Hypocreales</taxon>
        <taxon>Nectriaceae</taxon>
        <taxon>Fusarium</taxon>
        <taxon>Fusarium concolor species complex</taxon>
    </lineage>
</organism>
<dbReference type="AlphaFoldDB" id="A0A8H4NT85"/>
<keyword evidence="3" id="KW-1185">Reference proteome</keyword>
<gene>
    <name evidence="2" type="ORF">F53441_11133</name>
</gene>